<dbReference type="SUPFAM" id="SSF56112">
    <property type="entry name" value="Protein kinase-like (PK-like)"/>
    <property type="match status" value="1"/>
</dbReference>
<dbReference type="EMBL" id="MSFK01000018">
    <property type="protein sequence ID" value="PWY83797.1"/>
    <property type="molecule type" value="Genomic_DNA"/>
</dbReference>
<proteinExistence type="predicted"/>
<organism evidence="1 2">
    <name type="scientific">Aspergillus sclerotioniger CBS 115572</name>
    <dbReference type="NCBI Taxonomy" id="1450535"/>
    <lineage>
        <taxon>Eukaryota</taxon>
        <taxon>Fungi</taxon>
        <taxon>Dikarya</taxon>
        <taxon>Ascomycota</taxon>
        <taxon>Pezizomycotina</taxon>
        <taxon>Eurotiomycetes</taxon>
        <taxon>Eurotiomycetidae</taxon>
        <taxon>Eurotiales</taxon>
        <taxon>Aspergillaceae</taxon>
        <taxon>Aspergillus</taxon>
        <taxon>Aspergillus subgen. Circumdati</taxon>
    </lineage>
</organism>
<sequence length="257" mass="29572">MDSTPEQGPLSGRDINFDFGTWEIGKIISRKYREQEDPQGGSTLECHEVYEASAKDHPSKQAIIKTKKQIADWDDSDYDEPSEEIHREINNLSDLEDCRATPKLLGSVIYTQRPDEELPAGYVAYIVMEKVPGEDLENFDTFTREEQDHALWEFGSYHYTHWDPRRENIVWGPSSGQCFIVDLEDAEKFPSLTKRDTCLDSFAALESWGLIKGLHDGKLFFEKDRLLEDLKARLDSQEPPKMAGELQYTIFRKGEGK</sequence>
<dbReference type="STRING" id="1450535.A0A317WEZ1"/>
<keyword evidence="2" id="KW-1185">Reference proteome</keyword>
<evidence type="ECO:0008006" key="3">
    <source>
        <dbReference type="Google" id="ProtNLM"/>
    </source>
</evidence>
<name>A0A317WEZ1_9EURO</name>
<accession>A0A317WEZ1</accession>
<dbReference type="Proteomes" id="UP000246702">
    <property type="component" value="Unassembled WGS sequence"/>
</dbReference>
<dbReference type="OrthoDB" id="4207132at2759"/>
<reference evidence="1 2" key="1">
    <citation type="submission" date="2016-12" db="EMBL/GenBank/DDBJ databases">
        <title>The genomes of Aspergillus section Nigri reveals drivers in fungal speciation.</title>
        <authorList>
            <consortium name="DOE Joint Genome Institute"/>
            <person name="Vesth T.C."/>
            <person name="Nybo J."/>
            <person name="Theobald S."/>
            <person name="Brandl J."/>
            <person name="Frisvad J.C."/>
            <person name="Nielsen K.F."/>
            <person name="Lyhne E.K."/>
            <person name="Kogle M.E."/>
            <person name="Kuo A."/>
            <person name="Riley R."/>
            <person name="Clum A."/>
            <person name="Nolan M."/>
            <person name="Lipzen A."/>
            <person name="Salamov A."/>
            <person name="Henrissat B."/>
            <person name="Wiebenga A."/>
            <person name="De Vries R.P."/>
            <person name="Grigoriev I.V."/>
            <person name="Mortensen U.H."/>
            <person name="Andersen M.R."/>
            <person name="Baker S.E."/>
        </authorList>
    </citation>
    <scope>NUCLEOTIDE SEQUENCE [LARGE SCALE GENOMIC DNA]</scope>
    <source>
        <strain evidence="1 2">CBS 115572</strain>
    </source>
</reference>
<dbReference type="GeneID" id="37115477"/>
<evidence type="ECO:0000313" key="1">
    <source>
        <dbReference type="EMBL" id="PWY83797.1"/>
    </source>
</evidence>
<evidence type="ECO:0000313" key="2">
    <source>
        <dbReference type="Proteomes" id="UP000246702"/>
    </source>
</evidence>
<comment type="caution">
    <text evidence="1">The sequence shown here is derived from an EMBL/GenBank/DDBJ whole genome shotgun (WGS) entry which is preliminary data.</text>
</comment>
<dbReference type="AlphaFoldDB" id="A0A317WEZ1"/>
<gene>
    <name evidence="1" type="ORF">BO94DRAFT_547448</name>
</gene>
<dbReference type="InterPro" id="IPR011009">
    <property type="entry name" value="Kinase-like_dom_sf"/>
</dbReference>
<dbReference type="RefSeq" id="XP_025466265.1">
    <property type="nucleotide sequence ID" value="XM_025613334.1"/>
</dbReference>
<protein>
    <recommendedName>
        <fullName evidence="3">Protein kinase domain-containing protein</fullName>
    </recommendedName>
</protein>